<reference evidence="1 2" key="1">
    <citation type="submission" date="2022-06" db="EMBL/GenBank/DDBJ databases">
        <title>Rhizosaccharibacter gen. nov. sp. nov. KSS12, endophytic bacteria isolated from sugarcane.</title>
        <authorList>
            <person name="Pitiwittayakul N."/>
        </authorList>
    </citation>
    <scope>NUCLEOTIDE SEQUENCE [LARGE SCALE GENOMIC DNA]</scope>
    <source>
        <strain evidence="1 2">KSS12</strain>
    </source>
</reference>
<dbReference type="Proteomes" id="UP001524547">
    <property type="component" value="Unassembled WGS sequence"/>
</dbReference>
<evidence type="ECO:0000313" key="1">
    <source>
        <dbReference type="EMBL" id="MCQ8240970.1"/>
    </source>
</evidence>
<dbReference type="SUPFAM" id="SSF143243">
    <property type="entry name" value="Nqo5-like"/>
    <property type="match status" value="1"/>
</dbReference>
<name>A0ABT1VX94_9PROT</name>
<gene>
    <name evidence="1" type="ORF">NFI88_08990</name>
</gene>
<dbReference type="EMBL" id="JAMZEJ010000005">
    <property type="protein sequence ID" value="MCQ8240970.1"/>
    <property type="molecule type" value="Genomic_DNA"/>
</dbReference>
<sequence>MPAPDPRAVIERGAATACRGVPRFLLSGADWAFLAGASSPDLLFRSAWSDNAEMHALWTDGEGGRPVIASVAVEGGRYEALSRHHAAAALFERAEHDLRGLEAMSARDEAPLLDHGRWPLTRPLAVRPGPAPWPPEPPELRFFPSEEARGLHQVGFGPIATGLPASGPAHWRLTLRGTGIERVQTLPGYAHRGVLSAVRGLPVTEAAPLVARIAAGGTVAHQLCFSRAAEAALRWQPDPALRQERVLLGEIERIATHLSDLSATLEAAGEAAASGSFRGLLEQVRAGCQAFSGHRWLMAAVRPFEGMRADAGAGAALEAVLRRVLADHARLEQAVRRCRHRLHDRCTIPDPVARAHGLPGPSGRMSGQRIDLRRDGEAGDGAAPAPHGRNGDVRLRCGARLAEIADAASLGLALLERWRPSADAWSGPGSGSGEGIGSAEGPRGDHWHWLRIEHGRIVAAHFHDPAMLSLPAAETAAVGLDADELPLLGRSLGLSMAGVDG</sequence>
<accession>A0ABT1VX94</accession>
<keyword evidence="2" id="KW-1185">Reference proteome</keyword>
<dbReference type="PANTHER" id="PTHR43485">
    <property type="entry name" value="HYDROGENASE-4 COMPONENT G"/>
    <property type="match status" value="1"/>
</dbReference>
<dbReference type="InterPro" id="IPR029014">
    <property type="entry name" value="NiFe-Hase_large"/>
</dbReference>
<organism evidence="1 2">
    <name type="scientific">Rhizosaccharibacter radicis</name>
    <dbReference type="NCBI Taxonomy" id="2782605"/>
    <lineage>
        <taxon>Bacteria</taxon>
        <taxon>Pseudomonadati</taxon>
        <taxon>Pseudomonadota</taxon>
        <taxon>Alphaproteobacteria</taxon>
        <taxon>Acetobacterales</taxon>
        <taxon>Acetobacteraceae</taxon>
        <taxon>Rhizosaccharibacter</taxon>
    </lineage>
</organism>
<comment type="caution">
    <text evidence="1">The sequence shown here is derived from an EMBL/GenBank/DDBJ whole genome shotgun (WGS) entry which is preliminary data.</text>
</comment>
<dbReference type="RefSeq" id="WP_422919718.1">
    <property type="nucleotide sequence ID" value="NZ_JAMZEJ010000005.1"/>
</dbReference>
<proteinExistence type="predicted"/>
<dbReference type="InterPro" id="IPR037232">
    <property type="entry name" value="NADH_quin_OxRdtase_su_C/D-like"/>
</dbReference>
<dbReference type="SUPFAM" id="SSF56762">
    <property type="entry name" value="HydB/Nqo4-like"/>
    <property type="match status" value="1"/>
</dbReference>
<evidence type="ECO:0000313" key="2">
    <source>
        <dbReference type="Proteomes" id="UP001524547"/>
    </source>
</evidence>
<dbReference type="InterPro" id="IPR052197">
    <property type="entry name" value="ComplexI_49kDa-like"/>
</dbReference>
<protein>
    <submittedName>
        <fullName evidence="1">Ni Fe-hydrogenase III large subunit-like protein</fullName>
    </submittedName>
</protein>
<dbReference type="Gene3D" id="1.10.645.10">
    <property type="entry name" value="Cytochrome-c3 Hydrogenase, chain B"/>
    <property type="match status" value="1"/>
</dbReference>
<dbReference type="PANTHER" id="PTHR43485:SF1">
    <property type="entry name" value="FORMATE HYDROGENLYASE SUBUNIT 5-RELATED"/>
    <property type="match status" value="1"/>
</dbReference>